<dbReference type="PROSITE" id="PS50988">
    <property type="entry name" value="TROVE"/>
    <property type="match status" value="1"/>
</dbReference>
<comment type="subcellular location">
    <subcellularLocation>
        <location evidence="1">Cytoplasm</location>
    </subcellularLocation>
</comment>
<evidence type="ECO:0000256" key="1">
    <source>
        <dbReference type="ARBA" id="ARBA00004496"/>
    </source>
</evidence>
<dbReference type="Pfam" id="PF05731">
    <property type="entry name" value="TROVE"/>
    <property type="match status" value="1"/>
</dbReference>
<proteinExistence type="inferred from homology"/>
<evidence type="ECO:0000256" key="6">
    <source>
        <dbReference type="ARBA" id="ARBA00023274"/>
    </source>
</evidence>
<evidence type="ECO:0000259" key="7">
    <source>
        <dbReference type="PROSITE" id="PS50988"/>
    </source>
</evidence>
<dbReference type="GO" id="GO:0003723">
    <property type="term" value="F:RNA binding"/>
    <property type="evidence" value="ECO:0007669"/>
    <property type="project" value="UniProtKB-KW"/>
</dbReference>
<name>A0A1V0SKD1_9VIRU</name>
<dbReference type="SUPFAM" id="SSF140864">
    <property type="entry name" value="TROVE domain-like"/>
    <property type="match status" value="1"/>
</dbReference>
<keyword evidence="5" id="KW-0694">RNA-binding</keyword>
<evidence type="ECO:0000256" key="2">
    <source>
        <dbReference type="ARBA" id="ARBA00007814"/>
    </source>
</evidence>
<keyword evidence="6" id="KW-0687">Ribonucleoprotein</keyword>
<comment type="similarity">
    <text evidence="2">Belongs to the Ro 60 kDa family.</text>
</comment>
<dbReference type="InterPro" id="IPR036465">
    <property type="entry name" value="vWFA_dom_sf"/>
</dbReference>
<reference evidence="8" key="1">
    <citation type="journal article" date="2017" name="Science">
        <title>Giant viruses with an expanded complement of translation system components.</title>
        <authorList>
            <person name="Schulz F."/>
            <person name="Yutin N."/>
            <person name="Ivanova N.N."/>
            <person name="Ortega D.R."/>
            <person name="Lee T.K."/>
            <person name="Vierheilig J."/>
            <person name="Daims H."/>
            <person name="Horn M."/>
            <person name="Wagner M."/>
            <person name="Jensen G.J."/>
            <person name="Kyrpides N.C."/>
            <person name="Koonin E.V."/>
            <person name="Woyke T."/>
        </authorList>
    </citation>
    <scope>NUCLEOTIDE SEQUENCE</scope>
    <source>
        <strain evidence="8">KNV1</strain>
    </source>
</reference>
<gene>
    <name evidence="8" type="ORF">Klosneuvirus_3_203</name>
</gene>
<dbReference type="GO" id="GO:1990904">
    <property type="term" value="C:ribonucleoprotein complex"/>
    <property type="evidence" value="ECO:0007669"/>
    <property type="project" value="UniProtKB-KW"/>
</dbReference>
<dbReference type="InterPro" id="IPR037214">
    <property type="entry name" value="TROVE_dom_sf"/>
</dbReference>
<protein>
    <submittedName>
        <fullName evidence="8">TROVE domain protein</fullName>
    </submittedName>
</protein>
<dbReference type="PANTHER" id="PTHR14202:SF0">
    <property type="entry name" value="RNA-BINDING PROTEIN RO60"/>
    <property type="match status" value="1"/>
</dbReference>
<dbReference type="Pfam" id="PF25045">
    <property type="entry name" value="vWA_Ro60"/>
    <property type="match status" value="1"/>
</dbReference>
<dbReference type="Gene3D" id="3.40.50.410">
    <property type="entry name" value="von Willebrand factor, type A domain"/>
    <property type="match status" value="1"/>
</dbReference>
<dbReference type="InterPro" id="IPR056800">
    <property type="entry name" value="vWA_Ro60"/>
</dbReference>
<dbReference type="GO" id="GO:0046872">
    <property type="term" value="F:metal ion binding"/>
    <property type="evidence" value="ECO:0007669"/>
    <property type="project" value="UniProtKB-KW"/>
</dbReference>
<evidence type="ECO:0000256" key="3">
    <source>
        <dbReference type="ARBA" id="ARBA00022490"/>
    </source>
</evidence>
<evidence type="ECO:0000256" key="5">
    <source>
        <dbReference type="ARBA" id="ARBA00022884"/>
    </source>
</evidence>
<feature type="domain" description="TROVE" evidence="7">
    <location>
        <begin position="24"/>
        <end position="390"/>
    </location>
</feature>
<accession>A0A1V0SKD1</accession>
<dbReference type="PANTHER" id="PTHR14202">
    <property type="entry name" value="60 KDA RIBONUCLEOPROTEIN SSA/RO"/>
    <property type="match status" value="1"/>
</dbReference>
<sequence>MKAVYNNVLAGLFQQAPAPQEVMIPNRGGGYGFEVTDKTLIERVLILGTPAGYYSSAVQNTDEAISKIKEIIAKGSGNLVLEIVRDVYEKSRAAKQDPTFVVLALLCTNENLELRQGAWEVVVSIRNFSHLCTFLKYYMANNGGWGRLPKRSLNRWITGYTGKDLMYQVFKYLSRDGWTFRDILRCVHTSSDELPAELRLAMKTMILYGKKDVASADAFDQALKFGQEINASAECLSYLEGIKFLKTCPENDPTIVPQIIQQIQDHSFTHEFLPKWALTHKDVWLALLVNKDKTKVKMPMTALIRNLATLTVRGVFDDQLMVNLVVNHLQIPEVVKHSRIHPATIAVAWKQYSAGHSDKGKQVWTPNQQIVTAMEKSMYLAFANVEPTGKKILHCFDGSGSMSSSMGVVGNMSSAEAVALLGLICSKTEQVGTQQYCVFSSQNGHSSWDHGNTGLRFLAFSPDSSLSDAANITQITDWGSTDCSLPMEQKLDEFKKAVGSKLSNQDQSRLIEAIKNGDSKTVSAIHNALGLFLPEAFVIYTDNDVNSGKRHPFEALKEYRQVTGIPAKMAVVATQASRVSIAQPSDAGMMDLVGFDSQLPVVLHDFVCGKL</sequence>
<keyword evidence="3" id="KW-0963">Cytoplasm</keyword>
<evidence type="ECO:0000256" key="4">
    <source>
        <dbReference type="ARBA" id="ARBA00022723"/>
    </source>
</evidence>
<dbReference type="InterPro" id="IPR040322">
    <property type="entry name" value="TROVE2"/>
</dbReference>
<evidence type="ECO:0000313" key="8">
    <source>
        <dbReference type="EMBL" id="ARF12068.1"/>
    </source>
</evidence>
<dbReference type="EMBL" id="KY684110">
    <property type="protein sequence ID" value="ARF12068.1"/>
    <property type="molecule type" value="Genomic_DNA"/>
</dbReference>
<keyword evidence="4" id="KW-0479">Metal-binding</keyword>
<dbReference type="InterPro" id="IPR008858">
    <property type="entry name" value="TROVE_dom"/>
</dbReference>
<dbReference type="SUPFAM" id="SSF53300">
    <property type="entry name" value="vWA-like"/>
    <property type="match status" value="1"/>
</dbReference>
<organism evidence="8">
    <name type="scientific">Klosneuvirus KNV1</name>
    <dbReference type="NCBI Taxonomy" id="1977640"/>
    <lineage>
        <taxon>Viruses</taxon>
        <taxon>Varidnaviria</taxon>
        <taxon>Bamfordvirae</taxon>
        <taxon>Nucleocytoviricota</taxon>
        <taxon>Megaviricetes</taxon>
        <taxon>Imitervirales</taxon>
        <taxon>Mimiviridae</taxon>
        <taxon>Klosneuvirinae</taxon>
        <taxon>Klosneuvirus</taxon>
    </lineage>
</organism>